<evidence type="ECO:0000313" key="1">
    <source>
        <dbReference type="EMBL" id="KHG18518.1"/>
    </source>
</evidence>
<protein>
    <submittedName>
        <fullName evidence="1">Uncharacterized protein</fullName>
    </submittedName>
</protein>
<proteinExistence type="predicted"/>
<sequence>MPLFQTGSTRIKYDVITYRCQCTRRGLTREHISEILCHDICILDIPKVHTGLSDVIT</sequence>
<reference evidence="2" key="1">
    <citation type="submission" date="2014-09" db="EMBL/GenBank/DDBJ databases">
        <authorList>
            <person name="Mudge J."/>
            <person name="Ramaraj T."/>
            <person name="Lindquist I.E."/>
            <person name="Bharti A.K."/>
            <person name="Sundararajan A."/>
            <person name="Cameron C.T."/>
            <person name="Woodward J.E."/>
            <person name="May G.D."/>
            <person name="Brubaker C."/>
            <person name="Broadhvest J."/>
            <person name="Wilkins T.A."/>
        </authorList>
    </citation>
    <scope>NUCLEOTIDE SEQUENCE</scope>
    <source>
        <strain evidence="2">cv. AKA8401</strain>
    </source>
</reference>
<gene>
    <name evidence="1" type="ORF">F383_26005</name>
</gene>
<organism evidence="1 2">
    <name type="scientific">Gossypium arboreum</name>
    <name type="common">Tree cotton</name>
    <name type="synonym">Gossypium nanking</name>
    <dbReference type="NCBI Taxonomy" id="29729"/>
    <lineage>
        <taxon>Eukaryota</taxon>
        <taxon>Viridiplantae</taxon>
        <taxon>Streptophyta</taxon>
        <taxon>Embryophyta</taxon>
        <taxon>Tracheophyta</taxon>
        <taxon>Spermatophyta</taxon>
        <taxon>Magnoliopsida</taxon>
        <taxon>eudicotyledons</taxon>
        <taxon>Gunneridae</taxon>
        <taxon>Pentapetalae</taxon>
        <taxon>rosids</taxon>
        <taxon>malvids</taxon>
        <taxon>Malvales</taxon>
        <taxon>Malvaceae</taxon>
        <taxon>Malvoideae</taxon>
        <taxon>Gossypium</taxon>
    </lineage>
</organism>
<evidence type="ECO:0000313" key="2">
    <source>
        <dbReference type="Proteomes" id="UP000032142"/>
    </source>
</evidence>
<dbReference type="Proteomes" id="UP000032142">
    <property type="component" value="Unassembled WGS sequence"/>
</dbReference>
<keyword evidence="2" id="KW-1185">Reference proteome</keyword>
<name>A0A0B0NVG9_GOSAR</name>
<dbReference type="AlphaFoldDB" id="A0A0B0NVG9"/>
<dbReference type="EMBL" id="KN410777">
    <property type="protein sequence ID" value="KHG18518.1"/>
    <property type="molecule type" value="Genomic_DNA"/>
</dbReference>
<accession>A0A0B0NVG9</accession>